<protein>
    <recommendedName>
        <fullName evidence="1">Helix-turn-helix domain-containing protein</fullName>
    </recommendedName>
</protein>
<sequence length="59" mass="6920">MKVLKTKDLMEIFGFSRTKMYEVLQKGIIPATKIGGEYIISEEVLNEWFKRNQGKKIKL</sequence>
<keyword evidence="3" id="KW-1185">Reference proteome</keyword>
<dbReference type="KEGG" id="cle:Clole_1176"/>
<dbReference type="Pfam" id="PF12728">
    <property type="entry name" value="HTH_17"/>
    <property type="match status" value="1"/>
</dbReference>
<dbReference type="eggNOG" id="ENOG50325CM">
    <property type="taxonomic scope" value="Bacteria"/>
</dbReference>
<accession>F2JSS1</accession>
<feature type="domain" description="Helix-turn-helix" evidence="1">
    <location>
        <begin position="3"/>
        <end position="52"/>
    </location>
</feature>
<dbReference type="InterPro" id="IPR041657">
    <property type="entry name" value="HTH_17"/>
</dbReference>
<proteinExistence type="predicted"/>
<evidence type="ECO:0000259" key="1">
    <source>
        <dbReference type="Pfam" id="PF12728"/>
    </source>
</evidence>
<gene>
    <name evidence="2" type="ordered locus">Clole_1176</name>
</gene>
<name>F2JSS1_CELLD</name>
<dbReference type="RefSeq" id="WP_013656204.1">
    <property type="nucleotide sequence ID" value="NC_015275.1"/>
</dbReference>
<dbReference type="STRING" id="642492.Clole_1176"/>
<organism evidence="2 3">
    <name type="scientific">Cellulosilyticum lentocellum (strain ATCC 49066 / DSM 5427 / NCIMB 11756 / RHM5)</name>
    <name type="common">Clostridium lentocellum</name>
    <dbReference type="NCBI Taxonomy" id="642492"/>
    <lineage>
        <taxon>Bacteria</taxon>
        <taxon>Bacillati</taxon>
        <taxon>Bacillota</taxon>
        <taxon>Clostridia</taxon>
        <taxon>Lachnospirales</taxon>
        <taxon>Cellulosilyticaceae</taxon>
        <taxon>Cellulosilyticum</taxon>
    </lineage>
</organism>
<dbReference type="EMBL" id="CP002582">
    <property type="protein sequence ID" value="ADZ82905.1"/>
    <property type="molecule type" value="Genomic_DNA"/>
</dbReference>
<dbReference type="Proteomes" id="UP000008467">
    <property type="component" value="Chromosome"/>
</dbReference>
<reference evidence="2 3" key="1">
    <citation type="journal article" date="2011" name="J. Bacteriol.">
        <title>Complete genome sequence of the cellulose-degrading bacterium Cellulosilyticum lentocellum.</title>
        <authorList>
            <consortium name="US DOE Joint Genome Institute"/>
            <person name="Miller D.A."/>
            <person name="Suen G."/>
            <person name="Bruce D."/>
            <person name="Copeland A."/>
            <person name="Cheng J.F."/>
            <person name="Detter C."/>
            <person name="Goodwin L.A."/>
            <person name="Han C.S."/>
            <person name="Hauser L.J."/>
            <person name="Land M.L."/>
            <person name="Lapidus A."/>
            <person name="Lucas S."/>
            <person name="Meincke L."/>
            <person name="Pitluck S."/>
            <person name="Tapia R."/>
            <person name="Teshima H."/>
            <person name="Woyke T."/>
            <person name="Fox B.G."/>
            <person name="Angert E.R."/>
            <person name="Currie C.R."/>
        </authorList>
    </citation>
    <scope>NUCLEOTIDE SEQUENCE [LARGE SCALE GENOMIC DNA]</scope>
    <source>
        <strain evidence="3">ATCC 49066 / DSM 5427 / NCIMB 11756 / RHM5</strain>
    </source>
</reference>
<evidence type="ECO:0000313" key="2">
    <source>
        <dbReference type="EMBL" id="ADZ82905.1"/>
    </source>
</evidence>
<dbReference type="AlphaFoldDB" id="F2JSS1"/>
<evidence type="ECO:0000313" key="3">
    <source>
        <dbReference type="Proteomes" id="UP000008467"/>
    </source>
</evidence>
<dbReference type="HOGENOM" id="CLU_205227_0_0_9"/>